<keyword evidence="3" id="KW-1185">Reference proteome</keyword>
<evidence type="ECO:0000313" key="2">
    <source>
        <dbReference type="EMBL" id="KAK9760594.1"/>
    </source>
</evidence>
<reference evidence="2 3" key="1">
    <citation type="submission" date="2023-04" db="EMBL/GenBank/DDBJ databases">
        <title>Genome of Basidiobolus ranarum AG-B5.</title>
        <authorList>
            <person name="Stajich J.E."/>
            <person name="Carter-House D."/>
            <person name="Gryganskyi A."/>
        </authorList>
    </citation>
    <scope>NUCLEOTIDE SEQUENCE [LARGE SCALE GENOMIC DNA]</scope>
    <source>
        <strain evidence="2 3">AG-B5</strain>
    </source>
</reference>
<protein>
    <submittedName>
        <fullName evidence="2">Uncharacterized protein</fullName>
    </submittedName>
</protein>
<gene>
    <name evidence="2" type="ORF">K7432_015237</name>
</gene>
<sequence>MIQENGKTSTHNSKWNPVLQPAGNGFYSQNLNGTTPTTNGHTYSPEQGDVQRTEHSNQRGYPAQHNAICSHLYKIGFLSGAFSDVILHVPKFPANNVYKLHSLSLSRAPFFHQLLTIAPHP</sequence>
<dbReference type="EMBL" id="JASJQH010001997">
    <property type="protein sequence ID" value="KAK9760594.1"/>
    <property type="molecule type" value="Genomic_DNA"/>
</dbReference>
<feature type="non-terminal residue" evidence="2">
    <location>
        <position position="121"/>
    </location>
</feature>
<comment type="caution">
    <text evidence="2">The sequence shown here is derived from an EMBL/GenBank/DDBJ whole genome shotgun (WGS) entry which is preliminary data.</text>
</comment>
<evidence type="ECO:0000256" key="1">
    <source>
        <dbReference type="SAM" id="MobiDB-lite"/>
    </source>
</evidence>
<accession>A0ABR2WGH1</accession>
<evidence type="ECO:0000313" key="3">
    <source>
        <dbReference type="Proteomes" id="UP001479436"/>
    </source>
</evidence>
<name>A0ABR2WGH1_9FUNG</name>
<feature type="region of interest" description="Disordered" evidence="1">
    <location>
        <begin position="1"/>
        <end position="59"/>
    </location>
</feature>
<proteinExistence type="predicted"/>
<dbReference type="PANTHER" id="PTHR47369">
    <property type="entry name" value="BTB/POZ DOMAIN-CONTAINING PROTEIN"/>
    <property type="match status" value="1"/>
</dbReference>
<dbReference type="PANTHER" id="PTHR47369:SF1">
    <property type="entry name" value="BTB_POZ DOMAIN-CONTAINING PROTEIN"/>
    <property type="match status" value="1"/>
</dbReference>
<feature type="compositionally biased region" description="Polar residues" evidence="1">
    <location>
        <begin position="26"/>
        <end position="45"/>
    </location>
</feature>
<feature type="compositionally biased region" description="Polar residues" evidence="1">
    <location>
        <begin position="1"/>
        <end position="15"/>
    </location>
</feature>
<organism evidence="2 3">
    <name type="scientific">Basidiobolus ranarum</name>
    <dbReference type="NCBI Taxonomy" id="34480"/>
    <lineage>
        <taxon>Eukaryota</taxon>
        <taxon>Fungi</taxon>
        <taxon>Fungi incertae sedis</taxon>
        <taxon>Zoopagomycota</taxon>
        <taxon>Entomophthoromycotina</taxon>
        <taxon>Basidiobolomycetes</taxon>
        <taxon>Basidiobolales</taxon>
        <taxon>Basidiobolaceae</taxon>
        <taxon>Basidiobolus</taxon>
    </lineage>
</organism>
<dbReference type="Proteomes" id="UP001479436">
    <property type="component" value="Unassembled WGS sequence"/>
</dbReference>